<name>A0A453RBN1_AEGTS</name>
<dbReference type="Gramene" id="AET7Gv20528600.6">
    <property type="protein sequence ID" value="AET7Gv20528600.6"/>
    <property type="gene ID" value="AET7Gv20528600"/>
</dbReference>
<evidence type="ECO:0000313" key="1">
    <source>
        <dbReference type="EnsemblPlants" id="AET7Gv20528600.6"/>
    </source>
</evidence>
<dbReference type="Proteomes" id="UP000015105">
    <property type="component" value="Chromosome 7D"/>
</dbReference>
<dbReference type="EnsemblPlants" id="AET7Gv20528600.6">
    <property type="protein sequence ID" value="AET7Gv20528600.6"/>
    <property type="gene ID" value="AET7Gv20528600"/>
</dbReference>
<proteinExistence type="predicted"/>
<keyword evidence="2" id="KW-1185">Reference proteome</keyword>
<reference evidence="1" key="4">
    <citation type="submission" date="2019-03" db="UniProtKB">
        <authorList>
            <consortium name="EnsemblPlants"/>
        </authorList>
    </citation>
    <scope>IDENTIFICATION</scope>
</reference>
<reference evidence="1" key="5">
    <citation type="journal article" date="2021" name="G3 (Bethesda)">
        <title>Aegilops tauschii genome assembly Aet v5.0 features greater sequence contiguity and improved annotation.</title>
        <authorList>
            <person name="Wang L."/>
            <person name="Zhu T."/>
            <person name="Rodriguez J.C."/>
            <person name="Deal K.R."/>
            <person name="Dubcovsky J."/>
            <person name="McGuire P.E."/>
            <person name="Lux T."/>
            <person name="Spannagl M."/>
            <person name="Mayer K.F.X."/>
            <person name="Baldrich P."/>
            <person name="Meyers B.C."/>
            <person name="Huo N."/>
            <person name="Gu Y.Q."/>
            <person name="Zhou H."/>
            <person name="Devos K.M."/>
            <person name="Bennetzen J.L."/>
            <person name="Unver T."/>
            <person name="Budak H."/>
            <person name="Gulick P.J."/>
            <person name="Galiba G."/>
            <person name="Kalapos B."/>
            <person name="Nelson D.R."/>
            <person name="Li P."/>
            <person name="You F.M."/>
            <person name="Luo M.C."/>
            <person name="Dvorak J."/>
        </authorList>
    </citation>
    <scope>NUCLEOTIDE SEQUENCE [LARGE SCALE GENOMIC DNA]</scope>
    <source>
        <strain evidence="1">cv. AL8/78</strain>
    </source>
</reference>
<organism evidence="1 2">
    <name type="scientific">Aegilops tauschii subsp. strangulata</name>
    <name type="common">Goatgrass</name>
    <dbReference type="NCBI Taxonomy" id="200361"/>
    <lineage>
        <taxon>Eukaryota</taxon>
        <taxon>Viridiplantae</taxon>
        <taxon>Streptophyta</taxon>
        <taxon>Embryophyta</taxon>
        <taxon>Tracheophyta</taxon>
        <taxon>Spermatophyta</taxon>
        <taxon>Magnoliopsida</taxon>
        <taxon>Liliopsida</taxon>
        <taxon>Poales</taxon>
        <taxon>Poaceae</taxon>
        <taxon>BOP clade</taxon>
        <taxon>Pooideae</taxon>
        <taxon>Triticodae</taxon>
        <taxon>Triticeae</taxon>
        <taxon>Triticinae</taxon>
        <taxon>Aegilops</taxon>
    </lineage>
</organism>
<dbReference type="AlphaFoldDB" id="A0A453RBN1"/>
<reference evidence="2" key="2">
    <citation type="journal article" date="2017" name="Nat. Plants">
        <title>The Aegilops tauschii genome reveals multiple impacts of transposons.</title>
        <authorList>
            <person name="Zhao G."/>
            <person name="Zou C."/>
            <person name="Li K."/>
            <person name="Wang K."/>
            <person name="Li T."/>
            <person name="Gao L."/>
            <person name="Zhang X."/>
            <person name="Wang H."/>
            <person name="Yang Z."/>
            <person name="Liu X."/>
            <person name="Jiang W."/>
            <person name="Mao L."/>
            <person name="Kong X."/>
            <person name="Jiao Y."/>
            <person name="Jia J."/>
        </authorList>
    </citation>
    <scope>NUCLEOTIDE SEQUENCE [LARGE SCALE GENOMIC DNA]</scope>
    <source>
        <strain evidence="2">cv. AL8/78</strain>
    </source>
</reference>
<protein>
    <submittedName>
        <fullName evidence="1">Uncharacterized protein</fullName>
    </submittedName>
</protein>
<accession>A0A453RBN1</accession>
<evidence type="ECO:0000313" key="2">
    <source>
        <dbReference type="Proteomes" id="UP000015105"/>
    </source>
</evidence>
<reference evidence="1" key="3">
    <citation type="journal article" date="2017" name="Nature">
        <title>Genome sequence of the progenitor of the wheat D genome Aegilops tauschii.</title>
        <authorList>
            <person name="Luo M.C."/>
            <person name="Gu Y.Q."/>
            <person name="Puiu D."/>
            <person name="Wang H."/>
            <person name="Twardziok S.O."/>
            <person name="Deal K.R."/>
            <person name="Huo N."/>
            <person name="Zhu T."/>
            <person name="Wang L."/>
            <person name="Wang Y."/>
            <person name="McGuire P.E."/>
            <person name="Liu S."/>
            <person name="Long H."/>
            <person name="Ramasamy R.K."/>
            <person name="Rodriguez J.C."/>
            <person name="Van S.L."/>
            <person name="Yuan L."/>
            <person name="Wang Z."/>
            <person name="Xia Z."/>
            <person name="Xiao L."/>
            <person name="Anderson O.D."/>
            <person name="Ouyang S."/>
            <person name="Liang Y."/>
            <person name="Zimin A.V."/>
            <person name="Pertea G."/>
            <person name="Qi P."/>
            <person name="Bennetzen J.L."/>
            <person name="Dai X."/>
            <person name="Dawson M.W."/>
            <person name="Muller H.G."/>
            <person name="Kugler K."/>
            <person name="Rivarola-Duarte L."/>
            <person name="Spannagl M."/>
            <person name="Mayer K.F.X."/>
            <person name="Lu F.H."/>
            <person name="Bevan M.W."/>
            <person name="Leroy P."/>
            <person name="Li P."/>
            <person name="You F.M."/>
            <person name="Sun Q."/>
            <person name="Liu Z."/>
            <person name="Lyons E."/>
            <person name="Wicker T."/>
            <person name="Salzberg S.L."/>
            <person name="Devos K.M."/>
            <person name="Dvorak J."/>
        </authorList>
    </citation>
    <scope>NUCLEOTIDE SEQUENCE [LARGE SCALE GENOMIC DNA]</scope>
    <source>
        <strain evidence="1">cv. AL8/78</strain>
    </source>
</reference>
<sequence length="38" mass="4433">MRPLLSAFRPYLPLKCSLVEHLLDIIVYICLPAFLYNP</sequence>
<reference evidence="2" key="1">
    <citation type="journal article" date="2014" name="Science">
        <title>Ancient hybridizations among the ancestral genomes of bread wheat.</title>
        <authorList>
            <consortium name="International Wheat Genome Sequencing Consortium,"/>
            <person name="Marcussen T."/>
            <person name="Sandve S.R."/>
            <person name="Heier L."/>
            <person name="Spannagl M."/>
            <person name="Pfeifer M."/>
            <person name="Jakobsen K.S."/>
            <person name="Wulff B.B."/>
            <person name="Steuernagel B."/>
            <person name="Mayer K.F."/>
            <person name="Olsen O.A."/>
        </authorList>
    </citation>
    <scope>NUCLEOTIDE SEQUENCE [LARGE SCALE GENOMIC DNA]</scope>
    <source>
        <strain evidence="2">cv. AL8/78</strain>
    </source>
</reference>